<organism evidence="2 3">
    <name type="scientific">Elysia marginata</name>
    <dbReference type="NCBI Taxonomy" id="1093978"/>
    <lineage>
        <taxon>Eukaryota</taxon>
        <taxon>Metazoa</taxon>
        <taxon>Spiralia</taxon>
        <taxon>Lophotrochozoa</taxon>
        <taxon>Mollusca</taxon>
        <taxon>Gastropoda</taxon>
        <taxon>Heterobranchia</taxon>
        <taxon>Euthyneura</taxon>
        <taxon>Panpulmonata</taxon>
        <taxon>Sacoglossa</taxon>
        <taxon>Placobranchoidea</taxon>
        <taxon>Plakobranchidae</taxon>
        <taxon>Elysia</taxon>
    </lineage>
</organism>
<feature type="compositionally biased region" description="Basic and acidic residues" evidence="1">
    <location>
        <begin position="76"/>
        <end position="86"/>
    </location>
</feature>
<gene>
    <name evidence="2" type="ORF">ElyMa_006046400</name>
</gene>
<evidence type="ECO:0000256" key="1">
    <source>
        <dbReference type="SAM" id="MobiDB-lite"/>
    </source>
</evidence>
<evidence type="ECO:0000313" key="2">
    <source>
        <dbReference type="EMBL" id="GFR86178.1"/>
    </source>
</evidence>
<feature type="compositionally biased region" description="Polar residues" evidence="1">
    <location>
        <begin position="277"/>
        <end position="286"/>
    </location>
</feature>
<dbReference type="AlphaFoldDB" id="A0AAV4GMP7"/>
<dbReference type="EMBL" id="BMAT01012112">
    <property type="protein sequence ID" value="GFR86178.1"/>
    <property type="molecule type" value="Genomic_DNA"/>
</dbReference>
<protein>
    <submittedName>
        <fullName evidence="2">Uncharacterized protein</fullName>
    </submittedName>
</protein>
<feature type="compositionally biased region" description="Polar residues" evidence="1">
    <location>
        <begin position="91"/>
        <end position="102"/>
    </location>
</feature>
<feature type="region of interest" description="Disordered" evidence="1">
    <location>
        <begin position="262"/>
        <end position="287"/>
    </location>
</feature>
<reference evidence="2 3" key="1">
    <citation type="journal article" date="2021" name="Elife">
        <title>Chloroplast acquisition without the gene transfer in kleptoplastic sea slugs, Plakobranchus ocellatus.</title>
        <authorList>
            <person name="Maeda T."/>
            <person name="Takahashi S."/>
            <person name="Yoshida T."/>
            <person name="Shimamura S."/>
            <person name="Takaki Y."/>
            <person name="Nagai Y."/>
            <person name="Toyoda A."/>
            <person name="Suzuki Y."/>
            <person name="Arimoto A."/>
            <person name="Ishii H."/>
            <person name="Satoh N."/>
            <person name="Nishiyama T."/>
            <person name="Hasebe M."/>
            <person name="Maruyama T."/>
            <person name="Minagawa J."/>
            <person name="Obokata J."/>
            <person name="Shigenobu S."/>
        </authorList>
    </citation>
    <scope>NUCLEOTIDE SEQUENCE [LARGE SCALE GENOMIC DNA]</scope>
</reference>
<feature type="compositionally biased region" description="Basic and acidic residues" evidence="1">
    <location>
        <begin position="537"/>
        <end position="546"/>
    </location>
</feature>
<proteinExistence type="predicted"/>
<accession>A0AAV4GMP7</accession>
<comment type="caution">
    <text evidence="2">The sequence shown here is derived from an EMBL/GenBank/DDBJ whole genome shotgun (WGS) entry which is preliminary data.</text>
</comment>
<dbReference type="Proteomes" id="UP000762676">
    <property type="component" value="Unassembled WGS sequence"/>
</dbReference>
<name>A0AAV4GMP7_9GAST</name>
<keyword evidence="3" id="KW-1185">Reference proteome</keyword>
<feature type="region of interest" description="Disordered" evidence="1">
    <location>
        <begin position="537"/>
        <end position="559"/>
    </location>
</feature>
<evidence type="ECO:0000313" key="3">
    <source>
        <dbReference type="Proteomes" id="UP000762676"/>
    </source>
</evidence>
<feature type="region of interest" description="Disordered" evidence="1">
    <location>
        <begin position="75"/>
        <end position="108"/>
    </location>
</feature>
<sequence>MANTMKFQWKFDQNAKENPKATLNNVANTRSLNQEKLSNVKPTPVAYIGTSFSPSNRGEKSKSTWLSRNKGVLPHAFKDGVKDPSSHKPYASSSLWKPSDTVSGGRDKSKKTFLTLTPVGQGQPQARLPGVPLISLTPPLKVDISQQPAVLPDTHVKHGELPEPLAPSRLPAPSGCIFCDAEAAASRRNNEDYDLGSPAGNILEHQEDKQRQTNLGYETRERNNRCLLSAHDEADSEFITQRQNGFSKLSKLPGICGRASFSESIDSDSEQDRLTTPELNSSSWQPVSRHDGTLFTHSMWENPKLSRKDTLLDSISDRNLLDRKTLFSKKVNASYARITHENTVILPPVECNRRQRDVPGDSSYLLERKYVHEALKKQRNSLRVVRNRENPADDTVLHRKVQQLRTQEPELGNKKRRVNKFNKNVTTRQILDMDIMERNAATKTEHAVLSNPFHYKSEQFSNWGHEEGEFGLRHSNHPTRHRASVGIVNNTNMATGSMQYHNSTNRHTHDPYSDFLRTASDKENYPFQETRFRLPAKDSPKFDSTRHNRSFPTNAGTGGAHMTYLASQTSQFDPPSHETTHFCDVLGKTACSRCSEQKARRRLKAQENNSTSKSGLEAVLNGLGRTGIVSPPPVPSSSPTLFLPVEALHKVVIRVKDREGLLSVTSVGVNEDVVRRTTA</sequence>